<dbReference type="SUPFAM" id="SSF56112">
    <property type="entry name" value="Protein kinase-like (PK-like)"/>
    <property type="match status" value="1"/>
</dbReference>
<keyword evidence="2" id="KW-0723">Serine/threonine-protein kinase</keyword>
<feature type="compositionally biased region" description="Polar residues" evidence="12">
    <location>
        <begin position="613"/>
        <end position="629"/>
    </location>
</feature>
<evidence type="ECO:0000256" key="2">
    <source>
        <dbReference type="ARBA" id="ARBA00022527"/>
    </source>
</evidence>
<dbReference type="InterPro" id="IPR000719">
    <property type="entry name" value="Prot_kinase_dom"/>
</dbReference>
<feature type="compositionally biased region" description="Low complexity" evidence="12">
    <location>
        <begin position="1323"/>
        <end position="1334"/>
    </location>
</feature>
<evidence type="ECO:0000256" key="5">
    <source>
        <dbReference type="ARBA" id="ARBA00022741"/>
    </source>
</evidence>
<gene>
    <name evidence="16" type="ORF">PsYK624_001820</name>
</gene>
<keyword evidence="4" id="KW-0808">Transferase</keyword>
<dbReference type="InterPro" id="IPR050236">
    <property type="entry name" value="Ser_Thr_kinase_AGC"/>
</dbReference>
<keyword evidence="17" id="KW-1185">Reference proteome</keyword>
<evidence type="ECO:0000313" key="16">
    <source>
        <dbReference type="EMBL" id="GJE84107.1"/>
    </source>
</evidence>
<dbReference type="GO" id="GO:1901992">
    <property type="term" value="P:positive regulation of mitotic cell cycle phase transition"/>
    <property type="evidence" value="ECO:0007669"/>
    <property type="project" value="UniProtKB-ARBA"/>
</dbReference>
<feature type="region of interest" description="Disordered" evidence="12">
    <location>
        <begin position="1366"/>
        <end position="1411"/>
    </location>
</feature>
<dbReference type="EC" id="2.7.11.1" evidence="1"/>
<dbReference type="GO" id="GO:0000160">
    <property type="term" value="P:phosphorelay signal transduction system"/>
    <property type="evidence" value="ECO:0007669"/>
    <property type="project" value="InterPro"/>
</dbReference>
<keyword evidence="11" id="KW-0175">Coiled coil</keyword>
<feature type="compositionally biased region" description="Pro residues" evidence="12">
    <location>
        <begin position="1311"/>
        <end position="1322"/>
    </location>
</feature>
<dbReference type="PROSITE" id="PS00108">
    <property type="entry name" value="PROTEIN_KINASE_ST"/>
    <property type="match status" value="1"/>
</dbReference>
<dbReference type="Pfam" id="PF00069">
    <property type="entry name" value="Pkinase"/>
    <property type="match status" value="2"/>
</dbReference>
<dbReference type="SUPFAM" id="SSF55785">
    <property type="entry name" value="PYP-like sensor domain (PAS domain)"/>
    <property type="match status" value="1"/>
</dbReference>
<feature type="region of interest" description="Disordered" evidence="12">
    <location>
        <begin position="1276"/>
        <end position="1352"/>
    </location>
</feature>
<feature type="domain" description="Protein kinase" evidence="13">
    <location>
        <begin position="808"/>
        <end position="1161"/>
    </location>
</feature>
<feature type="compositionally biased region" description="Polar residues" evidence="12">
    <location>
        <begin position="1373"/>
        <end position="1403"/>
    </location>
</feature>
<dbReference type="FunFam" id="1.10.510.10:FF:000580">
    <property type="entry name" value="AGC protein kinase"/>
    <property type="match status" value="1"/>
</dbReference>
<evidence type="ECO:0000256" key="11">
    <source>
        <dbReference type="SAM" id="Coils"/>
    </source>
</evidence>
<name>A0A9P3FX21_9APHY</name>
<dbReference type="PROSITE" id="PS50110">
    <property type="entry name" value="RESPONSE_REGULATORY"/>
    <property type="match status" value="1"/>
</dbReference>
<evidence type="ECO:0000256" key="12">
    <source>
        <dbReference type="SAM" id="MobiDB-lite"/>
    </source>
</evidence>
<evidence type="ECO:0000313" key="17">
    <source>
        <dbReference type="Proteomes" id="UP000703269"/>
    </source>
</evidence>
<keyword evidence="6 16" id="KW-0418">Kinase</keyword>
<feature type="compositionally biased region" description="Basic and acidic residues" evidence="12">
    <location>
        <begin position="161"/>
        <end position="176"/>
    </location>
</feature>
<dbReference type="InterPro" id="IPR011009">
    <property type="entry name" value="Kinase-like_dom_sf"/>
</dbReference>
<dbReference type="FunFam" id="1.10.510.10:FF:000340">
    <property type="entry name" value="Serine threonine protein kinase"/>
    <property type="match status" value="1"/>
</dbReference>
<evidence type="ECO:0000259" key="13">
    <source>
        <dbReference type="PROSITE" id="PS50011"/>
    </source>
</evidence>
<dbReference type="Gene3D" id="1.10.510.10">
    <property type="entry name" value="Transferase(Phosphotransferase) domain 1"/>
    <property type="match status" value="1"/>
</dbReference>
<feature type="compositionally biased region" description="Acidic residues" evidence="12">
    <location>
        <begin position="574"/>
        <end position="594"/>
    </location>
</feature>
<organism evidence="16 17">
    <name type="scientific">Phanerochaete sordida</name>
    <dbReference type="NCBI Taxonomy" id="48140"/>
    <lineage>
        <taxon>Eukaryota</taxon>
        <taxon>Fungi</taxon>
        <taxon>Dikarya</taxon>
        <taxon>Basidiomycota</taxon>
        <taxon>Agaricomycotina</taxon>
        <taxon>Agaricomycetes</taxon>
        <taxon>Polyporales</taxon>
        <taxon>Phanerochaetaceae</taxon>
        <taxon>Phanerochaete</taxon>
    </lineage>
</organism>
<feature type="region of interest" description="Disordered" evidence="12">
    <location>
        <begin position="1042"/>
        <end position="1061"/>
    </location>
</feature>
<feature type="compositionally biased region" description="Basic residues" evidence="12">
    <location>
        <begin position="1288"/>
        <end position="1300"/>
    </location>
</feature>
<evidence type="ECO:0000256" key="8">
    <source>
        <dbReference type="ARBA" id="ARBA00047899"/>
    </source>
</evidence>
<comment type="caution">
    <text evidence="16">The sequence shown here is derived from an EMBL/GenBank/DDBJ whole genome shotgun (WGS) entry which is preliminary data.</text>
</comment>
<feature type="compositionally biased region" description="Polar residues" evidence="12">
    <location>
        <begin position="110"/>
        <end position="122"/>
    </location>
</feature>
<dbReference type="InterPro" id="IPR000961">
    <property type="entry name" value="AGC-kinase_C"/>
</dbReference>
<evidence type="ECO:0000256" key="10">
    <source>
        <dbReference type="PROSITE-ProRule" id="PRU00169"/>
    </source>
</evidence>
<evidence type="ECO:0000256" key="7">
    <source>
        <dbReference type="ARBA" id="ARBA00022840"/>
    </source>
</evidence>
<evidence type="ECO:0000259" key="15">
    <source>
        <dbReference type="PROSITE" id="PS51285"/>
    </source>
</evidence>
<dbReference type="GO" id="GO:0004674">
    <property type="term" value="F:protein serine/threonine kinase activity"/>
    <property type="evidence" value="ECO:0007669"/>
    <property type="project" value="UniProtKB-KW"/>
</dbReference>
<dbReference type="GO" id="GO:0005634">
    <property type="term" value="C:nucleus"/>
    <property type="evidence" value="ECO:0007669"/>
    <property type="project" value="TreeGrafter"/>
</dbReference>
<dbReference type="SUPFAM" id="SSF52172">
    <property type="entry name" value="CheY-like"/>
    <property type="match status" value="1"/>
</dbReference>
<dbReference type="Pfam" id="PF00072">
    <property type="entry name" value="Response_reg"/>
    <property type="match status" value="1"/>
</dbReference>
<evidence type="ECO:0000259" key="14">
    <source>
        <dbReference type="PROSITE" id="PS50110"/>
    </source>
</evidence>
<dbReference type="Proteomes" id="UP000703269">
    <property type="component" value="Unassembled WGS sequence"/>
</dbReference>
<accession>A0A9P3FX21</accession>
<evidence type="ECO:0000256" key="4">
    <source>
        <dbReference type="ARBA" id="ARBA00022679"/>
    </source>
</evidence>
<feature type="domain" description="Response regulatory" evidence="14">
    <location>
        <begin position="1433"/>
        <end position="1550"/>
    </location>
</feature>
<feature type="compositionally biased region" description="Pro residues" evidence="12">
    <location>
        <begin position="1590"/>
        <end position="1601"/>
    </location>
</feature>
<dbReference type="InterPro" id="IPR035965">
    <property type="entry name" value="PAS-like_dom_sf"/>
</dbReference>
<evidence type="ECO:0000256" key="1">
    <source>
        <dbReference type="ARBA" id="ARBA00012513"/>
    </source>
</evidence>
<feature type="region of interest" description="Disordered" evidence="12">
    <location>
        <begin position="1227"/>
        <end position="1248"/>
    </location>
</feature>
<dbReference type="InterPro" id="IPR011006">
    <property type="entry name" value="CheY-like_superfamily"/>
</dbReference>
<feature type="region of interest" description="Disordered" evidence="12">
    <location>
        <begin position="569"/>
        <end position="646"/>
    </location>
</feature>
<feature type="coiled-coil region" evidence="11">
    <location>
        <begin position="391"/>
        <end position="418"/>
    </location>
</feature>
<reference evidence="16 17" key="1">
    <citation type="submission" date="2021-08" db="EMBL/GenBank/DDBJ databases">
        <title>Draft Genome Sequence of Phanerochaete sordida strain YK-624.</title>
        <authorList>
            <person name="Mori T."/>
            <person name="Dohra H."/>
            <person name="Suzuki T."/>
            <person name="Kawagishi H."/>
            <person name="Hirai H."/>
        </authorList>
    </citation>
    <scope>NUCLEOTIDE SEQUENCE [LARGE SCALE GENOMIC DNA]</scope>
    <source>
        <strain evidence="16 17">YK-624</strain>
    </source>
</reference>
<evidence type="ECO:0000256" key="3">
    <source>
        <dbReference type="ARBA" id="ARBA00022553"/>
    </source>
</evidence>
<dbReference type="FunFam" id="3.30.200.20:FF:001008">
    <property type="entry name" value="Serine/threonine-protein kinase cek1"/>
    <property type="match status" value="1"/>
</dbReference>
<dbReference type="SMART" id="SM00448">
    <property type="entry name" value="REC"/>
    <property type="match status" value="1"/>
</dbReference>
<dbReference type="PROSITE" id="PS51285">
    <property type="entry name" value="AGC_KINASE_CTER"/>
    <property type="match status" value="1"/>
</dbReference>
<dbReference type="PROSITE" id="PS50011">
    <property type="entry name" value="PROTEIN_KINASE_DOM"/>
    <property type="match status" value="1"/>
</dbReference>
<keyword evidence="7" id="KW-0067">ATP-binding</keyword>
<keyword evidence="5" id="KW-0547">Nucleotide-binding</keyword>
<comment type="catalytic activity">
    <reaction evidence="8">
        <text>L-threonyl-[protein] + ATP = O-phospho-L-threonyl-[protein] + ADP + H(+)</text>
        <dbReference type="Rhea" id="RHEA:46608"/>
        <dbReference type="Rhea" id="RHEA-COMP:11060"/>
        <dbReference type="Rhea" id="RHEA-COMP:11605"/>
        <dbReference type="ChEBI" id="CHEBI:15378"/>
        <dbReference type="ChEBI" id="CHEBI:30013"/>
        <dbReference type="ChEBI" id="CHEBI:30616"/>
        <dbReference type="ChEBI" id="CHEBI:61977"/>
        <dbReference type="ChEBI" id="CHEBI:456216"/>
        <dbReference type="EC" id="2.7.11.1"/>
    </reaction>
</comment>
<feature type="compositionally biased region" description="Polar residues" evidence="12">
    <location>
        <begin position="771"/>
        <end position="801"/>
    </location>
</feature>
<feature type="domain" description="AGC-kinase C-terminal" evidence="15">
    <location>
        <begin position="1162"/>
        <end position="1262"/>
    </location>
</feature>
<dbReference type="InterPro" id="IPR008271">
    <property type="entry name" value="Ser/Thr_kinase_AS"/>
</dbReference>
<dbReference type="Gene3D" id="3.30.450.20">
    <property type="entry name" value="PAS domain"/>
    <property type="match status" value="1"/>
</dbReference>
<feature type="region of interest" description="Disordered" evidence="12">
    <location>
        <begin position="1586"/>
        <end position="1616"/>
    </location>
</feature>
<feature type="compositionally biased region" description="Polar residues" evidence="12">
    <location>
        <begin position="753"/>
        <end position="763"/>
    </location>
</feature>
<dbReference type="OrthoDB" id="162894at2759"/>
<dbReference type="Gene3D" id="3.30.200.20">
    <property type="entry name" value="Phosphorylase Kinase, domain 1"/>
    <property type="match status" value="1"/>
</dbReference>
<feature type="region of interest" description="Disordered" evidence="12">
    <location>
        <begin position="97"/>
        <end position="176"/>
    </location>
</feature>
<dbReference type="GO" id="GO:0005524">
    <property type="term" value="F:ATP binding"/>
    <property type="evidence" value="ECO:0007669"/>
    <property type="project" value="UniProtKB-KW"/>
</dbReference>
<feature type="region of interest" description="Disordered" evidence="12">
    <location>
        <begin position="965"/>
        <end position="992"/>
    </location>
</feature>
<evidence type="ECO:0000256" key="6">
    <source>
        <dbReference type="ARBA" id="ARBA00022777"/>
    </source>
</evidence>
<dbReference type="InterPro" id="IPR001789">
    <property type="entry name" value="Sig_transdc_resp-reg_receiver"/>
</dbReference>
<dbReference type="Gene3D" id="3.40.50.2300">
    <property type="match status" value="1"/>
</dbReference>
<keyword evidence="3 10" id="KW-0597">Phosphoprotein</keyword>
<sequence>MTTLYDLISVATDVMDMSISQLTADPKSCGRLVTRVQNIGKVWDEHPDWHGRNWYVQVLLAIASLSRVVEWWEAEKQFWNFDDNDDEQEEPLLFVTKPPDEGTTAAAVPTTPSMKQEISDSGSVLRVGSEEEARLRMSRTSSGGRRSREDATKTLMLTPSKEQKDPDHSGNKFDNSESARVLATERLRLQAETAQHQNIVIELALDGDHLIWMNYAWRNVIGGEPEELVQTRISKLLAASDWHVFRDATRRLLEDDSHTVEVRFRIRLEQDGNRDVSVPALYQLMEGKGMLMIDREEGQPTHTMWVVRPISPPEYLQTPPSILLEHGEIGDEPSTPEPPAQVGFSDRAPNEPVTPFPFARPISTALILCRICECNIPQWYFEKHNETCSEEHRLEAEIGECNESISELRNTIRELQVAMDRSSPMTVPEYRGMPIFSPSSSPGSSSPLSLLRAPLKMRRISVKKVQRQILEQLEDILQVASEVKVPSLRDEEAQEPIERQRLLSPGSERKISQVRRWSKPTIEDQALTQLIDDTERLMRQKVDSVVRMQNTIRYSEKIRQEWWEKVEQTLANQEQEEEELSSSSGEEGEAEDQDLEVHHQLSSLPEADDDHSSTTSEYAFGTQNQSSDPTPHAPMSPIPYSGLPLERSDSVASSVSSVPMPVPQYHWPSSSYHTRSSTPSSISSPLALAQPIIASTCPDDMPPPMDLNEGHALPGLSQPIPVPASTFFSNRPRRSPQTLEPKLLITPPLSPMVSPQDQQATARKQSRRHSTAQPIISPTASVSNVPLSPRISSSTPAARNTPTSIKDFEIIKPISKGAFGSVFLAKKKVTGDYFAIKVLKKADMIAKNQITNVKAERMILMKQAESPFVAKLYFTFQSKENLYLVMEYLNGGDCAALIKTLGNLPEEWTRNYVAEVVLGLESLHQRGIVHRDLKPDNLLIDQHGHLKLTDFGLSRIGLLGRQTRDGQLSFERGPRTRTRHNSRPPSIDSYMSSPLLATDLHDDVSESSGSESVYNFFPRRNGSRQANDSPLQSFATELTTDLRSHPTLTPGGTPPGEQKVVGTPDYLAPETILGLRGDDAAVDWWALGVITYEFLYGIPPFHDETPERVFENILSGHVEWHDDYIEISDHAKDFVQRLLTLDPTRRLGVNGAEEVKAHPFFSGIDWHAVTTTEAAFIPQVTDPESTDYFDPRGAVLQLFNEDEQAQVTSITTDSPQTGSEVTLPLAQSAPVPIANRDATSTPSDDDFGSFSFKNLPVLKQANDDVIRKLRTDQLQPLTHTLSEPSPMHSRRKSISNRIKKPASVITTVENPPKPSTTSPPSPATSTSSIASSPSRGPPTPGSAGSHARKPSDLGAVERFRLNHLDGDIHRRNSMPSRLRTASVSTSGDGSQSDAWSAPASQEAGTKWEIHTPPSSVASIDLKRAPDPHDRAVTCLLAEDNPITAKIIETLLIRLGCRCVVVADGSEAISVAMGDIKFDCILMDLHMPILDGEGAARYIKTTNNKNQTTPIIAVSAYGGSEPPTEQNNLFAAYLQKPVAKADLLAVMRQLGFKTSTAPNRGSTASRVTTGPVTTAPATVTVAGPALAAPSPAMPPPSAPIPIAPSLQPTVGATAAPQ</sequence>
<dbReference type="GO" id="GO:0005737">
    <property type="term" value="C:cytoplasm"/>
    <property type="evidence" value="ECO:0007669"/>
    <property type="project" value="TreeGrafter"/>
</dbReference>
<proteinExistence type="predicted"/>
<dbReference type="CDD" id="cd05579">
    <property type="entry name" value="STKc_MAST_like"/>
    <property type="match status" value="1"/>
</dbReference>
<dbReference type="EMBL" id="BPQB01000001">
    <property type="protein sequence ID" value="GJE84107.1"/>
    <property type="molecule type" value="Genomic_DNA"/>
</dbReference>
<comment type="catalytic activity">
    <reaction evidence="9">
        <text>L-seryl-[protein] + ATP = O-phospho-L-seryl-[protein] + ADP + H(+)</text>
        <dbReference type="Rhea" id="RHEA:17989"/>
        <dbReference type="Rhea" id="RHEA-COMP:9863"/>
        <dbReference type="Rhea" id="RHEA-COMP:11604"/>
        <dbReference type="ChEBI" id="CHEBI:15378"/>
        <dbReference type="ChEBI" id="CHEBI:29999"/>
        <dbReference type="ChEBI" id="CHEBI:30616"/>
        <dbReference type="ChEBI" id="CHEBI:83421"/>
        <dbReference type="ChEBI" id="CHEBI:456216"/>
        <dbReference type="EC" id="2.7.11.1"/>
    </reaction>
</comment>
<protein>
    <recommendedName>
        <fullName evidence="1">non-specific serine/threonine protein kinase</fullName>
        <ecNumber evidence="1">2.7.11.1</ecNumber>
    </recommendedName>
</protein>
<evidence type="ECO:0000256" key="9">
    <source>
        <dbReference type="ARBA" id="ARBA00048679"/>
    </source>
</evidence>
<dbReference type="SMART" id="SM00220">
    <property type="entry name" value="S_TKc"/>
    <property type="match status" value="1"/>
</dbReference>
<dbReference type="CDD" id="cd17546">
    <property type="entry name" value="REC_hyHK_CKI1_RcsC-like"/>
    <property type="match status" value="1"/>
</dbReference>
<feature type="modified residue" description="4-aspartylphosphate" evidence="10">
    <location>
        <position position="1483"/>
    </location>
</feature>
<feature type="region of interest" description="Disordered" evidence="12">
    <location>
        <begin position="722"/>
        <end position="801"/>
    </location>
</feature>
<dbReference type="PANTHER" id="PTHR24356">
    <property type="entry name" value="SERINE/THREONINE-PROTEIN KINASE"/>
    <property type="match status" value="1"/>
</dbReference>
<dbReference type="PANTHER" id="PTHR24356:SF1">
    <property type="entry name" value="SERINE_THREONINE-PROTEIN KINASE GREATWALL"/>
    <property type="match status" value="1"/>
</dbReference>